<keyword evidence="3" id="KW-0378">Hydrolase</keyword>
<dbReference type="Proteomes" id="UP000460549">
    <property type="component" value="Unassembled WGS sequence"/>
</dbReference>
<dbReference type="Pfam" id="PF03641">
    <property type="entry name" value="Lysine_decarbox"/>
    <property type="match status" value="1"/>
</dbReference>
<sequence>MHMDNITKVAVFCGSSFGNDDSFKLISHSFGALLAENSLTLVYGGGYRGLMGSVAQGVKDNNGHVIGVLPEIFDNDMVKLKSVEDELIIKKDMHERKKQIYDLADAFIILPGGIGTFDEFFKIFTWKQIGYHNKNIAIYNINGFFNTLISFLKECVDKGFLSNKVFDSLIISEDANQIIKDIKEKKVILPSKI</sequence>
<dbReference type="NCBIfam" id="TIGR00730">
    <property type="entry name" value="Rossman fold protein, TIGR00730 family"/>
    <property type="match status" value="1"/>
</dbReference>
<dbReference type="PANTHER" id="PTHR31223">
    <property type="entry name" value="LOG FAMILY PROTEIN YJL055W"/>
    <property type="match status" value="1"/>
</dbReference>
<dbReference type="EC" id="3.2.2.n1" evidence="3"/>
<keyword evidence="5" id="KW-1185">Reference proteome</keyword>
<dbReference type="EMBL" id="VUNN01000031">
    <property type="protein sequence ID" value="MSU07218.1"/>
    <property type="molecule type" value="Genomic_DNA"/>
</dbReference>
<keyword evidence="3" id="KW-0203">Cytokinin biosynthesis</keyword>
<accession>A0A7X2PF19</accession>
<evidence type="ECO:0000256" key="1">
    <source>
        <dbReference type="ARBA" id="ARBA00000274"/>
    </source>
</evidence>
<name>A0A7X2PF19_9SPIO</name>
<evidence type="ECO:0000256" key="2">
    <source>
        <dbReference type="ARBA" id="ARBA00006763"/>
    </source>
</evidence>
<reference evidence="4 5" key="1">
    <citation type="submission" date="2019-08" db="EMBL/GenBank/DDBJ databases">
        <title>In-depth cultivation of the pig gut microbiome towards novel bacterial diversity and tailored functional studies.</title>
        <authorList>
            <person name="Wylensek D."/>
            <person name="Hitch T.C.A."/>
            <person name="Clavel T."/>
        </authorList>
    </citation>
    <scope>NUCLEOTIDE SEQUENCE [LARGE SCALE GENOMIC DNA]</scope>
    <source>
        <strain evidence="4 5">NM-380-WT-3C1</strain>
    </source>
</reference>
<dbReference type="InterPro" id="IPR031100">
    <property type="entry name" value="LOG_fam"/>
</dbReference>
<comment type="similarity">
    <text evidence="2 3">Belongs to the LOG family.</text>
</comment>
<dbReference type="SUPFAM" id="SSF102405">
    <property type="entry name" value="MCP/YpsA-like"/>
    <property type="match status" value="1"/>
</dbReference>
<proteinExistence type="inferred from homology"/>
<dbReference type="GO" id="GO:0005829">
    <property type="term" value="C:cytosol"/>
    <property type="evidence" value="ECO:0007669"/>
    <property type="project" value="TreeGrafter"/>
</dbReference>
<gene>
    <name evidence="4" type="ORF">FYJ80_10650</name>
</gene>
<dbReference type="GO" id="GO:0009691">
    <property type="term" value="P:cytokinin biosynthetic process"/>
    <property type="evidence" value="ECO:0007669"/>
    <property type="project" value="UniProtKB-UniRule"/>
</dbReference>
<comment type="caution">
    <text evidence="4">The sequence shown here is derived from an EMBL/GenBank/DDBJ whole genome shotgun (WGS) entry which is preliminary data.</text>
</comment>
<dbReference type="AlphaFoldDB" id="A0A7X2PF19"/>
<dbReference type="GO" id="GO:0008714">
    <property type="term" value="F:AMP nucleosidase activity"/>
    <property type="evidence" value="ECO:0007669"/>
    <property type="project" value="UniProtKB-EC"/>
</dbReference>
<protein>
    <recommendedName>
        <fullName evidence="3">Cytokinin riboside 5'-monophosphate phosphoribohydrolase</fullName>
        <ecNumber evidence="3">3.2.2.n1</ecNumber>
    </recommendedName>
</protein>
<evidence type="ECO:0000256" key="3">
    <source>
        <dbReference type="RuleBase" id="RU363015"/>
    </source>
</evidence>
<evidence type="ECO:0000313" key="4">
    <source>
        <dbReference type="EMBL" id="MSU07218.1"/>
    </source>
</evidence>
<dbReference type="PANTHER" id="PTHR31223:SF70">
    <property type="entry name" value="LOG FAMILY PROTEIN YJL055W"/>
    <property type="match status" value="1"/>
</dbReference>
<dbReference type="InterPro" id="IPR005269">
    <property type="entry name" value="LOG"/>
</dbReference>
<organism evidence="4 5">
    <name type="scientific">Bullifex porci</name>
    <dbReference type="NCBI Taxonomy" id="2606638"/>
    <lineage>
        <taxon>Bacteria</taxon>
        <taxon>Pseudomonadati</taxon>
        <taxon>Spirochaetota</taxon>
        <taxon>Spirochaetia</taxon>
        <taxon>Spirochaetales</taxon>
        <taxon>Spirochaetaceae</taxon>
        <taxon>Bullifex</taxon>
    </lineage>
</organism>
<comment type="catalytic activity">
    <reaction evidence="1">
        <text>AMP + H2O = D-ribose 5-phosphate + adenine</text>
        <dbReference type="Rhea" id="RHEA:20129"/>
        <dbReference type="ChEBI" id="CHEBI:15377"/>
        <dbReference type="ChEBI" id="CHEBI:16708"/>
        <dbReference type="ChEBI" id="CHEBI:78346"/>
        <dbReference type="ChEBI" id="CHEBI:456215"/>
        <dbReference type="EC" id="3.2.2.4"/>
    </reaction>
</comment>
<evidence type="ECO:0000313" key="5">
    <source>
        <dbReference type="Proteomes" id="UP000460549"/>
    </source>
</evidence>
<dbReference type="Gene3D" id="3.40.50.450">
    <property type="match status" value="1"/>
</dbReference>